<keyword evidence="7" id="KW-1185">Reference proteome</keyword>
<dbReference type="NCBIfam" id="NF038134">
    <property type="entry name" value="choice_anch_M"/>
    <property type="match status" value="1"/>
</dbReference>
<dbReference type="InterPro" id="IPR022434">
    <property type="entry name" value="ABC_LPXTG_lipo_actinobac"/>
</dbReference>
<dbReference type="NCBIfam" id="TIGR03769">
    <property type="entry name" value="P_ac_wall_RPT"/>
    <property type="match status" value="1"/>
</dbReference>
<proteinExistence type="inferred from homology"/>
<dbReference type="InterPro" id="IPR022435">
    <property type="entry name" value="Surface-anchored_actinobac"/>
</dbReference>
<dbReference type="GO" id="GO:0030313">
    <property type="term" value="C:cell envelope"/>
    <property type="evidence" value="ECO:0007669"/>
    <property type="project" value="UniProtKB-SubCell"/>
</dbReference>
<dbReference type="NCBIfam" id="TIGR03772">
    <property type="entry name" value="anch_rpt_subst"/>
    <property type="match status" value="1"/>
</dbReference>
<dbReference type="AlphaFoldDB" id="A0A2N6T3M9"/>
<keyword evidence="3 5" id="KW-0732">Signal</keyword>
<organism evidence="6 7">
    <name type="scientific">Corynebacterium tuscaniense</name>
    <dbReference type="NCBI Taxonomy" id="302449"/>
    <lineage>
        <taxon>Bacteria</taxon>
        <taxon>Bacillati</taxon>
        <taxon>Actinomycetota</taxon>
        <taxon>Actinomycetes</taxon>
        <taxon>Mycobacteriales</taxon>
        <taxon>Corynebacteriaceae</taxon>
        <taxon>Corynebacterium</taxon>
    </lineage>
</organism>
<sequence length="537" mass="56235">MNTLKVPRVIVALGLIGALAGCAVDSTATEADGGKAKVVATTSILADIVANVAGDAAQVTGLIPPGADAHSYELGLRAVRDIAYADVVFTNGLLLEPQRLIRTVDTTAPEGTRVVPVAEQAERHGFQPRLLVEDAGLDAPWLGLRVAVPEQDKAVVPKTAVADIALKEVAGPGEMAAYIVGTFGTPELLFNSADGLDGKDETTLPIDAHTHVSWAFSKPGVYTVTVGAAARADINAEPTPLKDQTFTIAVGVNPHEVLPGADVLNGGHVDITAEFGADYHGAVGLVGDGPDGASISHAYDRAVIAVPSATLQEVPAGREYRFLGNPGEETYLLPQAVLGKHVHGEFDPHFWHDVEAVKAVVKVVRDELSAADPSHSAQYNTNAESYLAELDGLNDEVKGTLAQIPQDRRNLVTTHDGYGYLADAYGLNLTGYITPNPSVEPSPRDIIALTRTLENLGVPAVFLEPGAESAPSELEEIAGRLGVAVCTIRGDALDPPGTGNAHSYIEFMRANAHSLTSCLSASGSGLRTPKPEKKEEP</sequence>
<evidence type="ECO:0000313" key="7">
    <source>
        <dbReference type="Proteomes" id="UP000235836"/>
    </source>
</evidence>
<feature type="signal peptide" evidence="5">
    <location>
        <begin position="1"/>
        <end position="23"/>
    </location>
</feature>
<accession>A0A2N6T3M9</accession>
<dbReference type="InterPro" id="IPR006127">
    <property type="entry name" value="ZnuA-like"/>
</dbReference>
<reference evidence="6 7" key="1">
    <citation type="submission" date="2017-09" db="EMBL/GenBank/DDBJ databases">
        <title>Bacterial strain isolated from the female urinary microbiota.</title>
        <authorList>
            <person name="Thomas-White K."/>
            <person name="Kumar N."/>
            <person name="Forster S."/>
            <person name="Putonti C."/>
            <person name="Lawley T."/>
            <person name="Wolfe A.J."/>
        </authorList>
    </citation>
    <scope>NUCLEOTIDE SEQUENCE [LARGE SCALE GENOMIC DNA]</scope>
    <source>
        <strain evidence="6 7">UMB0792</strain>
    </source>
</reference>
<dbReference type="InterPro" id="IPR006129">
    <property type="entry name" value="AdhesinB"/>
</dbReference>
<dbReference type="PANTHER" id="PTHR42953">
    <property type="entry name" value="HIGH-AFFINITY ZINC UPTAKE SYSTEM PROTEIN ZNUA-RELATED"/>
    <property type="match status" value="1"/>
</dbReference>
<evidence type="ECO:0000313" key="6">
    <source>
        <dbReference type="EMBL" id="PMC63926.1"/>
    </source>
</evidence>
<dbReference type="PRINTS" id="PR00691">
    <property type="entry name" value="ADHESINB"/>
</dbReference>
<evidence type="ECO:0000256" key="2">
    <source>
        <dbReference type="ARBA" id="ARBA00022448"/>
    </source>
</evidence>
<dbReference type="Proteomes" id="UP000235836">
    <property type="component" value="Unassembled WGS sequence"/>
</dbReference>
<dbReference type="PRINTS" id="PR00690">
    <property type="entry name" value="ADHESNFAMILY"/>
</dbReference>
<evidence type="ECO:0000256" key="3">
    <source>
        <dbReference type="ARBA" id="ARBA00022729"/>
    </source>
</evidence>
<comment type="caution">
    <text evidence="6">The sequence shown here is derived from an EMBL/GenBank/DDBJ whole genome shotgun (WGS) entry which is preliminary data.</text>
</comment>
<dbReference type="GO" id="GO:0007155">
    <property type="term" value="P:cell adhesion"/>
    <property type="evidence" value="ECO:0007669"/>
    <property type="project" value="InterPro"/>
</dbReference>
<name>A0A2N6T3M9_9CORY</name>
<dbReference type="PANTHER" id="PTHR42953:SF3">
    <property type="entry name" value="HIGH-AFFINITY ZINC UPTAKE SYSTEM PROTEIN ZNUA"/>
    <property type="match status" value="1"/>
</dbReference>
<gene>
    <name evidence="6" type="ORF">CJ203_08535</name>
</gene>
<dbReference type="InterPro" id="IPR006128">
    <property type="entry name" value="Lipoprotein_PsaA-like"/>
</dbReference>
<comment type="similarity">
    <text evidence="1 4">Belongs to the bacterial solute-binding protein 9 family.</text>
</comment>
<dbReference type="SUPFAM" id="SSF53807">
    <property type="entry name" value="Helical backbone' metal receptor"/>
    <property type="match status" value="1"/>
</dbReference>
<keyword evidence="2 4" id="KW-0813">Transport</keyword>
<dbReference type="Pfam" id="PF01297">
    <property type="entry name" value="ZnuA"/>
    <property type="match status" value="2"/>
</dbReference>
<dbReference type="InterPro" id="IPR050492">
    <property type="entry name" value="Bact_metal-bind_prot9"/>
</dbReference>
<feature type="chain" id="PRO_5038792755" evidence="5">
    <location>
        <begin position="24"/>
        <end position="537"/>
    </location>
</feature>
<dbReference type="EMBL" id="PNHG01000013">
    <property type="protein sequence ID" value="PMC63926.1"/>
    <property type="molecule type" value="Genomic_DNA"/>
</dbReference>
<dbReference type="Gene3D" id="3.40.50.1980">
    <property type="entry name" value="Nitrogenase molybdenum iron protein domain"/>
    <property type="match status" value="3"/>
</dbReference>
<dbReference type="PROSITE" id="PS51257">
    <property type="entry name" value="PROKAR_LIPOPROTEIN"/>
    <property type="match status" value="1"/>
</dbReference>
<dbReference type="RefSeq" id="WP_102724270.1">
    <property type="nucleotide sequence ID" value="NZ_PNHG01000013.1"/>
</dbReference>
<dbReference type="GO" id="GO:0030001">
    <property type="term" value="P:metal ion transport"/>
    <property type="evidence" value="ECO:0007669"/>
    <property type="project" value="InterPro"/>
</dbReference>
<evidence type="ECO:0000256" key="4">
    <source>
        <dbReference type="RuleBase" id="RU003512"/>
    </source>
</evidence>
<dbReference type="GO" id="GO:0046872">
    <property type="term" value="F:metal ion binding"/>
    <property type="evidence" value="ECO:0007669"/>
    <property type="project" value="UniProtKB-KW"/>
</dbReference>
<protein>
    <submittedName>
        <fullName evidence="6">Anchored repeat ABC transporter, substrate-binding protein</fullName>
    </submittedName>
</protein>
<evidence type="ECO:0000256" key="5">
    <source>
        <dbReference type="SAM" id="SignalP"/>
    </source>
</evidence>
<evidence type="ECO:0000256" key="1">
    <source>
        <dbReference type="ARBA" id="ARBA00011028"/>
    </source>
</evidence>